<feature type="compositionally biased region" description="Basic and acidic residues" evidence="1">
    <location>
        <begin position="230"/>
        <end position="248"/>
    </location>
</feature>
<dbReference type="InterPro" id="IPR036869">
    <property type="entry name" value="J_dom_sf"/>
</dbReference>
<protein>
    <submittedName>
        <fullName evidence="3">J domain-containing protein</fullName>
    </submittedName>
</protein>
<evidence type="ECO:0000313" key="4">
    <source>
        <dbReference type="Proteomes" id="UP001259572"/>
    </source>
</evidence>
<evidence type="ECO:0000256" key="1">
    <source>
        <dbReference type="SAM" id="MobiDB-lite"/>
    </source>
</evidence>
<dbReference type="InterPro" id="IPR001623">
    <property type="entry name" value="DnaJ_domain"/>
</dbReference>
<dbReference type="EMBL" id="JAVUPU010000004">
    <property type="protein sequence ID" value="MDT9599029.1"/>
    <property type="molecule type" value="Genomic_DNA"/>
</dbReference>
<dbReference type="SMART" id="SM00271">
    <property type="entry name" value="DnaJ"/>
    <property type="match status" value="1"/>
</dbReference>
<dbReference type="Gene3D" id="1.10.287.110">
    <property type="entry name" value="DnaJ domain"/>
    <property type="match status" value="1"/>
</dbReference>
<proteinExistence type="predicted"/>
<dbReference type="RefSeq" id="WP_315725609.1">
    <property type="nucleotide sequence ID" value="NZ_JAVUPU010000004.1"/>
</dbReference>
<dbReference type="PROSITE" id="PS50076">
    <property type="entry name" value="DNAJ_2"/>
    <property type="match status" value="1"/>
</dbReference>
<dbReference type="PRINTS" id="PR00625">
    <property type="entry name" value="JDOMAIN"/>
</dbReference>
<evidence type="ECO:0000313" key="3">
    <source>
        <dbReference type="EMBL" id="MDT9599029.1"/>
    </source>
</evidence>
<dbReference type="PANTHER" id="PTHR43096">
    <property type="entry name" value="DNAJ HOMOLOG 1, MITOCHONDRIAL-RELATED"/>
    <property type="match status" value="1"/>
</dbReference>
<sequence length="248" mass="27027">MTPIGNHSFGMAHYRSPYETLNVAPDAESIVIEAAHKALIKKYHPDLWLQDPGAQARAAAINEAFAMLKNPEARDACDRRLRAMRNAAQAAAFQPQRPRPRGARWWSGWLVALILAAAQFVPWGEITLPAAQLASRSAPARVAAEAVAEAEVEAQAEEKAMGARGATRPEKPLPASLVKLLDERQEQEAAFLKTLESRSMEASGGGGETKQVGRTRRPPARKGSGQRPDAPADRSEPADFLEREGYIY</sequence>
<dbReference type="SUPFAM" id="SSF46565">
    <property type="entry name" value="Chaperone J-domain"/>
    <property type="match status" value="1"/>
</dbReference>
<dbReference type="CDD" id="cd06257">
    <property type="entry name" value="DnaJ"/>
    <property type="match status" value="1"/>
</dbReference>
<accession>A0ABU3Q7E2</accession>
<reference evidence="3 4" key="1">
    <citation type="submission" date="2023-05" db="EMBL/GenBank/DDBJ databases">
        <authorList>
            <person name="Guo Y."/>
        </authorList>
    </citation>
    <scope>NUCLEOTIDE SEQUENCE [LARGE SCALE GENOMIC DNA]</scope>
    <source>
        <strain evidence="3 4">GR2756</strain>
    </source>
</reference>
<organism evidence="3 4">
    <name type="scientific">Sphingosinicella rhizophila</name>
    <dbReference type="NCBI Taxonomy" id="3050082"/>
    <lineage>
        <taxon>Bacteria</taxon>
        <taxon>Pseudomonadati</taxon>
        <taxon>Pseudomonadota</taxon>
        <taxon>Alphaproteobacteria</taxon>
        <taxon>Sphingomonadales</taxon>
        <taxon>Sphingosinicellaceae</taxon>
        <taxon>Sphingosinicella</taxon>
    </lineage>
</organism>
<keyword evidence="4" id="KW-1185">Reference proteome</keyword>
<dbReference type="Pfam" id="PF00226">
    <property type="entry name" value="DnaJ"/>
    <property type="match status" value="1"/>
</dbReference>
<dbReference type="PANTHER" id="PTHR43096:SF58">
    <property type="entry name" value="CHAPERONE DNAJ-DOMAIN SUPERFAMILY PROTEIN"/>
    <property type="match status" value="1"/>
</dbReference>
<comment type="caution">
    <text evidence="3">The sequence shown here is derived from an EMBL/GenBank/DDBJ whole genome shotgun (WGS) entry which is preliminary data.</text>
</comment>
<evidence type="ECO:0000259" key="2">
    <source>
        <dbReference type="PROSITE" id="PS50076"/>
    </source>
</evidence>
<dbReference type="Proteomes" id="UP001259572">
    <property type="component" value="Unassembled WGS sequence"/>
</dbReference>
<gene>
    <name evidence="3" type="ORF">RQX22_08705</name>
</gene>
<feature type="domain" description="J" evidence="2">
    <location>
        <begin position="16"/>
        <end position="81"/>
    </location>
</feature>
<name>A0ABU3Q7E2_9SPHN</name>
<feature type="region of interest" description="Disordered" evidence="1">
    <location>
        <begin position="193"/>
        <end position="248"/>
    </location>
</feature>